<dbReference type="GO" id="GO:0008324">
    <property type="term" value="F:monoatomic cation transmembrane transporter activity"/>
    <property type="evidence" value="ECO:0007669"/>
    <property type="project" value="InterPro"/>
</dbReference>
<dbReference type="InterPro" id="IPR031312">
    <property type="entry name" value="Na/sul_symport_CS"/>
</dbReference>
<evidence type="ECO:0000256" key="6">
    <source>
        <dbReference type="ARBA" id="ARBA00023136"/>
    </source>
</evidence>
<dbReference type="GO" id="GO:0006813">
    <property type="term" value="P:potassium ion transport"/>
    <property type="evidence" value="ECO:0007669"/>
    <property type="project" value="InterPro"/>
</dbReference>
<dbReference type="GO" id="GO:0005886">
    <property type="term" value="C:plasma membrane"/>
    <property type="evidence" value="ECO:0007669"/>
    <property type="project" value="TreeGrafter"/>
</dbReference>
<dbReference type="Gene3D" id="3.30.70.1450">
    <property type="entry name" value="Regulator of K+ conductance, C-terminal domain"/>
    <property type="match status" value="2"/>
</dbReference>
<dbReference type="PANTHER" id="PTHR43652">
    <property type="entry name" value="BASIC AMINO ACID ANTIPORTER YFCC-RELATED"/>
    <property type="match status" value="1"/>
</dbReference>
<feature type="transmembrane region" description="Helical" evidence="7">
    <location>
        <begin position="532"/>
        <end position="549"/>
    </location>
</feature>
<dbReference type="PANTHER" id="PTHR43652:SF2">
    <property type="entry name" value="BASIC AMINO ACID ANTIPORTER YFCC-RELATED"/>
    <property type="match status" value="1"/>
</dbReference>
<dbReference type="InterPro" id="IPR004680">
    <property type="entry name" value="Cit_transptr-like_dom"/>
</dbReference>
<feature type="transmembrane region" description="Helical" evidence="7">
    <location>
        <begin position="400"/>
        <end position="416"/>
    </location>
</feature>
<feature type="transmembrane region" description="Helical" evidence="7">
    <location>
        <begin position="508"/>
        <end position="526"/>
    </location>
</feature>
<gene>
    <name evidence="9" type="ORF">EHS89_16060</name>
</gene>
<keyword evidence="10" id="KW-1185">Reference proteome</keyword>
<dbReference type="InterPro" id="IPR006037">
    <property type="entry name" value="RCK_C"/>
</dbReference>
<feature type="transmembrane region" description="Helical" evidence="7">
    <location>
        <begin position="28"/>
        <end position="45"/>
    </location>
</feature>
<evidence type="ECO:0000313" key="10">
    <source>
        <dbReference type="Proteomes" id="UP000267535"/>
    </source>
</evidence>
<keyword evidence="6 7" id="KW-0472">Membrane</keyword>
<evidence type="ECO:0000256" key="1">
    <source>
        <dbReference type="ARBA" id="ARBA00004141"/>
    </source>
</evidence>
<dbReference type="PROSITE" id="PS01271">
    <property type="entry name" value="NA_SULFATE"/>
    <property type="match status" value="1"/>
</dbReference>
<evidence type="ECO:0000259" key="8">
    <source>
        <dbReference type="PROSITE" id="PS51202"/>
    </source>
</evidence>
<keyword evidence="4" id="KW-0677">Repeat</keyword>
<evidence type="ECO:0000256" key="2">
    <source>
        <dbReference type="ARBA" id="ARBA00022448"/>
    </source>
</evidence>
<feature type="transmembrane region" description="Helical" evidence="7">
    <location>
        <begin position="485"/>
        <end position="501"/>
    </location>
</feature>
<dbReference type="InterPro" id="IPR036721">
    <property type="entry name" value="RCK_C_sf"/>
</dbReference>
<keyword evidence="5 7" id="KW-1133">Transmembrane helix</keyword>
<dbReference type="AlphaFoldDB" id="A0A3P1SN52"/>
<organism evidence="9 10">
    <name type="scientific">Amphritea balenae</name>
    <dbReference type="NCBI Taxonomy" id="452629"/>
    <lineage>
        <taxon>Bacteria</taxon>
        <taxon>Pseudomonadati</taxon>
        <taxon>Pseudomonadota</taxon>
        <taxon>Gammaproteobacteria</taxon>
        <taxon>Oceanospirillales</taxon>
        <taxon>Oceanospirillaceae</taxon>
        <taxon>Amphritea</taxon>
    </lineage>
</organism>
<dbReference type="Pfam" id="PF03600">
    <property type="entry name" value="CitMHS"/>
    <property type="match status" value="1"/>
</dbReference>
<protein>
    <submittedName>
        <fullName evidence="9">SLC13 family permease</fullName>
    </submittedName>
</protein>
<feature type="transmembrane region" description="Helical" evidence="7">
    <location>
        <begin position="135"/>
        <end position="160"/>
    </location>
</feature>
<evidence type="ECO:0000313" key="9">
    <source>
        <dbReference type="EMBL" id="RRC98085.1"/>
    </source>
</evidence>
<name>A0A3P1SN52_9GAMM</name>
<sequence length="592" mass="63570">MSFEQWLIAGILFFTLVLFIWGRYRHDLVASIALGLCVLTGLVTAESAFSGFSHPAVITVAAVLVISDALRRSGVVDIVAQKLMPYTEHPFNHIMILTLVVTVASAFMNNVGALALMLPVALATCAKHNRSPAMILMPLAFGSILGGMTTAIGTPPNIIIAMMRAEVSGEPFSMFDFSPVGVAIAITGLLFVTLIGWRLIPADRLKRSAPEQLFAIDDYLTEVIITEGSELAGQTIDAVEGLEDSNIEVVGLAHRHGRTISLSNNRFLQAGDILLLQADPSEIELLLDKNDFELVTSADKKFAELTKDDLVLVEGVIKKGSTLEGRDVPYLRRQSGSSLALVGLARQGHRIRRRLRRQTFQAGDILLLQGGADNVEEQLSDLGMIPLATRDLKLGQPKKVAIALAVFTLAIGLGVAKILPLAIAFLLAVMVYLLLDILPIRNLYDAIDWPIIILLAAMIPVGSTLQSTGLTEVIATQVLGLTEGLPIYLILGLVLVVTMFLSDIINNAATAVVMAPLAYGIATGLGVNPDPFFMAVAVGASCAFLTPIGHQSNTLVLGPGGYEFGDYWRMGLPLEVIITLLGVPLILFIWPL</sequence>
<dbReference type="Proteomes" id="UP000267535">
    <property type="component" value="Unassembled WGS sequence"/>
</dbReference>
<feature type="transmembrane region" description="Helical" evidence="7">
    <location>
        <begin position="447"/>
        <end position="465"/>
    </location>
</feature>
<dbReference type="Pfam" id="PF02080">
    <property type="entry name" value="TrkA_C"/>
    <property type="match status" value="1"/>
</dbReference>
<feature type="transmembrane region" description="Helical" evidence="7">
    <location>
        <begin position="6"/>
        <end position="21"/>
    </location>
</feature>
<feature type="transmembrane region" description="Helical" evidence="7">
    <location>
        <begin position="94"/>
        <end position="123"/>
    </location>
</feature>
<dbReference type="EMBL" id="RQXV01000009">
    <property type="protein sequence ID" value="RRC98085.1"/>
    <property type="molecule type" value="Genomic_DNA"/>
</dbReference>
<evidence type="ECO:0000256" key="3">
    <source>
        <dbReference type="ARBA" id="ARBA00022692"/>
    </source>
</evidence>
<dbReference type="PROSITE" id="PS51202">
    <property type="entry name" value="RCK_C"/>
    <property type="match status" value="2"/>
</dbReference>
<reference evidence="9 10" key="1">
    <citation type="submission" date="2018-11" db="EMBL/GenBank/DDBJ databases">
        <title>The draft genome sequence of Amphritea balenae JAMM 1525T.</title>
        <authorList>
            <person name="Fang Z."/>
            <person name="Zhang Y."/>
            <person name="Han X."/>
        </authorList>
    </citation>
    <scope>NUCLEOTIDE SEQUENCE [LARGE SCALE GENOMIC DNA]</scope>
    <source>
        <strain evidence="9 10">JAMM 1525</strain>
    </source>
</reference>
<evidence type="ECO:0000256" key="7">
    <source>
        <dbReference type="SAM" id="Phobius"/>
    </source>
</evidence>
<evidence type="ECO:0000256" key="4">
    <source>
        <dbReference type="ARBA" id="ARBA00022737"/>
    </source>
</evidence>
<dbReference type="OrthoDB" id="9809303at2"/>
<keyword evidence="3 7" id="KW-0812">Transmembrane</keyword>
<dbReference type="RefSeq" id="WP_124927180.1">
    <property type="nucleotide sequence ID" value="NZ_BMOH01000003.1"/>
</dbReference>
<keyword evidence="2" id="KW-0813">Transport</keyword>
<dbReference type="InterPro" id="IPR051679">
    <property type="entry name" value="DASS-Related_Transporters"/>
</dbReference>
<proteinExistence type="predicted"/>
<comment type="subcellular location">
    <subcellularLocation>
        <location evidence="1">Membrane</location>
        <topology evidence="1">Multi-pass membrane protein</topology>
    </subcellularLocation>
</comment>
<accession>A0A3P1SN52</accession>
<feature type="domain" description="RCK C-terminal" evidence="8">
    <location>
        <begin position="208"/>
        <end position="292"/>
    </location>
</feature>
<evidence type="ECO:0000256" key="5">
    <source>
        <dbReference type="ARBA" id="ARBA00022989"/>
    </source>
</evidence>
<dbReference type="SUPFAM" id="SSF116726">
    <property type="entry name" value="TrkA C-terminal domain-like"/>
    <property type="match status" value="2"/>
</dbReference>
<feature type="transmembrane region" description="Helical" evidence="7">
    <location>
        <begin position="180"/>
        <end position="200"/>
    </location>
</feature>
<comment type="caution">
    <text evidence="9">The sequence shown here is derived from an EMBL/GenBank/DDBJ whole genome shotgun (WGS) entry which is preliminary data.</text>
</comment>
<feature type="transmembrane region" description="Helical" evidence="7">
    <location>
        <begin position="570"/>
        <end position="590"/>
    </location>
</feature>
<feature type="domain" description="RCK C-terminal" evidence="8">
    <location>
        <begin position="300"/>
        <end position="385"/>
    </location>
</feature>